<dbReference type="EMBL" id="RSCE01000004">
    <property type="protein sequence ID" value="RSH83118.1"/>
    <property type="molecule type" value="Genomic_DNA"/>
</dbReference>
<reference evidence="2 3" key="1">
    <citation type="submission" date="2018-11" db="EMBL/GenBank/DDBJ databases">
        <title>Genome sequence of Apiotrichum porosum DSM 27194.</title>
        <authorList>
            <person name="Aliyu H."/>
            <person name="Gorte O."/>
            <person name="Ochsenreither K."/>
        </authorList>
    </citation>
    <scope>NUCLEOTIDE SEQUENCE [LARGE SCALE GENOMIC DNA]</scope>
    <source>
        <strain evidence="2 3">DSM 27194</strain>
    </source>
</reference>
<keyword evidence="3" id="KW-1185">Reference proteome</keyword>
<dbReference type="AlphaFoldDB" id="A0A427XW50"/>
<accession>A0A427XW50</accession>
<evidence type="ECO:0000313" key="2">
    <source>
        <dbReference type="EMBL" id="RSH83118.1"/>
    </source>
</evidence>
<gene>
    <name evidence="2" type="ORF">EHS24_006775</name>
</gene>
<proteinExistence type="predicted"/>
<name>A0A427XW50_9TREE</name>
<feature type="region of interest" description="Disordered" evidence="1">
    <location>
        <begin position="1"/>
        <end position="40"/>
    </location>
</feature>
<comment type="caution">
    <text evidence="2">The sequence shown here is derived from an EMBL/GenBank/DDBJ whole genome shotgun (WGS) entry which is preliminary data.</text>
</comment>
<feature type="region of interest" description="Disordered" evidence="1">
    <location>
        <begin position="168"/>
        <end position="187"/>
    </location>
</feature>
<protein>
    <submittedName>
        <fullName evidence="2">Uncharacterized protein</fullName>
    </submittedName>
</protein>
<feature type="compositionally biased region" description="Polar residues" evidence="1">
    <location>
        <begin position="331"/>
        <end position="362"/>
    </location>
</feature>
<organism evidence="2 3">
    <name type="scientific">Apiotrichum porosum</name>
    <dbReference type="NCBI Taxonomy" id="105984"/>
    <lineage>
        <taxon>Eukaryota</taxon>
        <taxon>Fungi</taxon>
        <taxon>Dikarya</taxon>
        <taxon>Basidiomycota</taxon>
        <taxon>Agaricomycotina</taxon>
        <taxon>Tremellomycetes</taxon>
        <taxon>Trichosporonales</taxon>
        <taxon>Trichosporonaceae</taxon>
        <taxon>Apiotrichum</taxon>
    </lineage>
</organism>
<evidence type="ECO:0000256" key="1">
    <source>
        <dbReference type="SAM" id="MobiDB-lite"/>
    </source>
</evidence>
<feature type="compositionally biased region" description="Polar residues" evidence="1">
    <location>
        <begin position="13"/>
        <end position="31"/>
    </location>
</feature>
<dbReference type="RefSeq" id="XP_028477070.1">
    <property type="nucleotide sequence ID" value="XM_028622178.1"/>
</dbReference>
<dbReference type="OrthoDB" id="2564041at2759"/>
<dbReference type="Proteomes" id="UP000279236">
    <property type="component" value="Unassembled WGS sequence"/>
</dbReference>
<evidence type="ECO:0000313" key="3">
    <source>
        <dbReference type="Proteomes" id="UP000279236"/>
    </source>
</evidence>
<dbReference type="GeneID" id="39591318"/>
<feature type="region of interest" description="Disordered" evidence="1">
    <location>
        <begin position="315"/>
        <end position="405"/>
    </location>
</feature>
<sequence>MGTTGFVGDDVTMASSSHKNGNTNRSGRTPRSSMVASSLASPSIVDTVFDNDSPDFINYPGLKSKDAPPESPILAPPPGRVPLPWDDWTHGPFFRQSLVDHMTRRPRLTHAEVPTGTPETPPDALSPWISTSADFSWAVWEAARRLGQLGESSIEIALVALAPGETASKNPATGANGIEAPTSDSEPPLLLSYAATTPSGGSGEVTLEPLNVLRDYQRYGTGTGDHGRMTNSEKEYVATAIFASASSREVLFLGRIFARSVVANLEFTPSTLPIALPAHFFNRSPGPNGEDWLNQLVWDPDRDDFATACRKIKSSETHQWRRGKHQEPGWGTNNSESQTPSQTLSRGATSDQSRSVTPTPNNVRHPAQNGYAKVQTTTQSAAEDTLPSKPERPQGYSGWGETSRG</sequence>